<accession>A0ABQ7VHD8</accession>
<comment type="caution">
    <text evidence="2">The sequence shown here is derived from an EMBL/GenBank/DDBJ whole genome shotgun (WGS) entry which is preliminary data.</text>
</comment>
<dbReference type="InterPro" id="IPR006566">
    <property type="entry name" value="FBD"/>
</dbReference>
<dbReference type="PANTHER" id="PTHR31900">
    <property type="entry name" value="F-BOX/RNI SUPERFAMILY PROTEIN-RELATED"/>
    <property type="match status" value="1"/>
</dbReference>
<dbReference type="SUPFAM" id="SSF52047">
    <property type="entry name" value="RNI-like"/>
    <property type="match status" value="1"/>
</dbReference>
<protein>
    <recommendedName>
        <fullName evidence="1">FBD domain-containing protein</fullName>
    </recommendedName>
</protein>
<evidence type="ECO:0000259" key="1">
    <source>
        <dbReference type="SMART" id="SM00579"/>
    </source>
</evidence>
<dbReference type="InterPro" id="IPR050232">
    <property type="entry name" value="FBL13/AtMIF1-like"/>
</dbReference>
<dbReference type="InterPro" id="IPR032675">
    <property type="entry name" value="LRR_dom_sf"/>
</dbReference>
<dbReference type="Proteomes" id="UP000826656">
    <property type="component" value="Unassembled WGS sequence"/>
</dbReference>
<dbReference type="Pfam" id="PF08387">
    <property type="entry name" value="FBD"/>
    <property type="match status" value="1"/>
</dbReference>
<dbReference type="SMART" id="SM00579">
    <property type="entry name" value="FBD"/>
    <property type="match status" value="1"/>
</dbReference>
<reference evidence="2 3" key="1">
    <citation type="journal article" date="2021" name="bioRxiv">
        <title>Chromosome-scale and haplotype-resolved genome assembly of a tetraploid potato cultivar.</title>
        <authorList>
            <person name="Sun H."/>
            <person name="Jiao W.-B."/>
            <person name="Krause K."/>
            <person name="Campoy J.A."/>
            <person name="Goel M."/>
            <person name="Folz-Donahue K."/>
            <person name="Kukat C."/>
            <person name="Huettel B."/>
            <person name="Schneeberger K."/>
        </authorList>
    </citation>
    <scope>NUCLEOTIDE SEQUENCE [LARGE SCALE GENOMIC DNA]</scope>
    <source>
        <strain evidence="2">SolTubOtavaFocal</strain>
        <tissue evidence="2">Leaves</tissue>
    </source>
</reference>
<dbReference type="EMBL" id="JAIVGD010000013">
    <property type="protein sequence ID" value="KAH0763451.1"/>
    <property type="molecule type" value="Genomic_DNA"/>
</dbReference>
<evidence type="ECO:0000313" key="3">
    <source>
        <dbReference type="Proteomes" id="UP000826656"/>
    </source>
</evidence>
<dbReference type="Gene3D" id="3.80.10.10">
    <property type="entry name" value="Ribonuclease Inhibitor"/>
    <property type="match status" value="1"/>
</dbReference>
<keyword evidence="3" id="KW-1185">Reference proteome</keyword>
<gene>
    <name evidence="2" type="ORF">KY290_019524</name>
</gene>
<sequence length="374" mass="43353">MEVSTRKPKISSTSTGIDRISSLPDDLSVLSKRWRYVWTTMPYLHFDIDQFYPQRYCDFVIAGRFKDFINWLKLLHLEQVELSDEHLISCLLSKCDFLKTLILEDFTVGDMTLLDIASMSLINVTLRNNISKVECYGNCEIRISFPGLKVLKYNAPVPKDIVVENLFSIEVVRINLIDSSLIEEKGMMLHEVIKKVHHSTSVLKLCMTSISGLYHVARRIKLSPFSFYKLKFLKLEVVIHEESMQIMMLLLKYSPNLEVLKLWSDESVDESVNWQLLDLDESIVCLESHLKSIHLTGFKGEENEIELLKFFLKNARVLEKLMIFWEMDMDKSEEASEEVLNFHRTSSHVVLTFLDAKPKQRSISGTIDIQNDST</sequence>
<name>A0ABQ7VHD8_SOLTU</name>
<proteinExistence type="predicted"/>
<dbReference type="PANTHER" id="PTHR31900:SF30">
    <property type="entry name" value="SUPERFAMILY PROTEIN, PUTATIVE-RELATED"/>
    <property type="match status" value="1"/>
</dbReference>
<evidence type="ECO:0000313" key="2">
    <source>
        <dbReference type="EMBL" id="KAH0763451.1"/>
    </source>
</evidence>
<organism evidence="2 3">
    <name type="scientific">Solanum tuberosum</name>
    <name type="common">Potato</name>
    <dbReference type="NCBI Taxonomy" id="4113"/>
    <lineage>
        <taxon>Eukaryota</taxon>
        <taxon>Viridiplantae</taxon>
        <taxon>Streptophyta</taxon>
        <taxon>Embryophyta</taxon>
        <taxon>Tracheophyta</taxon>
        <taxon>Spermatophyta</taxon>
        <taxon>Magnoliopsida</taxon>
        <taxon>eudicotyledons</taxon>
        <taxon>Gunneridae</taxon>
        <taxon>Pentapetalae</taxon>
        <taxon>asterids</taxon>
        <taxon>lamiids</taxon>
        <taxon>Solanales</taxon>
        <taxon>Solanaceae</taxon>
        <taxon>Solanoideae</taxon>
        <taxon>Solaneae</taxon>
        <taxon>Solanum</taxon>
    </lineage>
</organism>
<feature type="domain" description="FBD" evidence="1">
    <location>
        <begin position="284"/>
        <end position="354"/>
    </location>
</feature>